<dbReference type="PROSITE" id="PS51755">
    <property type="entry name" value="OMPR_PHOB"/>
    <property type="match status" value="1"/>
</dbReference>
<comment type="caution">
    <text evidence="7">The sequence shown here is derived from an EMBL/GenBank/DDBJ whole genome shotgun (WGS) entry which is preliminary data.</text>
</comment>
<dbReference type="InterPro" id="IPR016032">
    <property type="entry name" value="Sig_transdc_resp-reg_C-effctor"/>
</dbReference>
<dbReference type="RefSeq" id="WP_196418439.1">
    <property type="nucleotide sequence ID" value="NZ_JADQTO010000022.1"/>
</dbReference>
<keyword evidence="3 5" id="KW-0238">DNA-binding</keyword>
<evidence type="ECO:0000259" key="6">
    <source>
        <dbReference type="PROSITE" id="PS51755"/>
    </source>
</evidence>
<dbReference type="PANTHER" id="PTHR35807">
    <property type="entry name" value="TRANSCRIPTIONAL REGULATOR REDD-RELATED"/>
    <property type="match status" value="1"/>
</dbReference>
<dbReference type="EMBL" id="JADQTO010000022">
    <property type="protein sequence ID" value="MBG0566666.1"/>
    <property type="molecule type" value="Genomic_DNA"/>
</dbReference>
<dbReference type="GO" id="GO:0003677">
    <property type="term" value="F:DNA binding"/>
    <property type="evidence" value="ECO:0007669"/>
    <property type="project" value="UniProtKB-UniRule"/>
</dbReference>
<dbReference type="InterPro" id="IPR036388">
    <property type="entry name" value="WH-like_DNA-bd_sf"/>
</dbReference>
<proteinExistence type="inferred from homology"/>
<evidence type="ECO:0000313" key="8">
    <source>
        <dbReference type="Proteomes" id="UP000598146"/>
    </source>
</evidence>
<evidence type="ECO:0000256" key="3">
    <source>
        <dbReference type="ARBA" id="ARBA00023125"/>
    </source>
</evidence>
<dbReference type="AlphaFoldDB" id="A0A931CHQ2"/>
<sequence length="266" mass="28411">MLAVQLLGRIRVWHDGTEIDLGPPGRRTLFGLLALAAGHPVTRQDLVDALWPHAAPRTATNVLQTYVKHLRRAVEPHRPARSRSAVLPAVGDGYALHVDGGAVDVLRFRELAGTARSRERAGDVRGAVAAYGAALALWHGPPLVDVPALVDHPQVTVLVVQHRQALARYGDLMIASNRSAEALAVLAGDAVRHPLDESAQARLLRACHAAGQRDRAFAVYESTRRSLAEELGVGPGQHLVAAYRDLLRDDAVHAARTAGTDPAAPG</sequence>
<dbReference type="InterPro" id="IPR051677">
    <property type="entry name" value="AfsR-DnrI-RedD_regulator"/>
</dbReference>
<evidence type="ECO:0000256" key="4">
    <source>
        <dbReference type="ARBA" id="ARBA00023163"/>
    </source>
</evidence>
<dbReference type="GO" id="GO:0006355">
    <property type="term" value="P:regulation of DNA-templated transcription"/>
    <property type="evidence" value="ECO:0007669"/>
    <property type="project" value="InterPro"/>
</dbReference>
<protein>
    <submittedName>
        <fullName evidence="7">Winged helix-turn-helix domain-containing protein</fullName>
    </submittedName>
</protein>
<accession>A0A931CHQ2</accession>
<dbReference type="SMART" id="SM01043">
    <property type="entry name" value="BTAD"/>
    <property type="match status" value="1"/>
</dbReference>
<keyword evidence="2" id="KW-0805">Transcription regulation</keyword>
<dbReference type="SMART" id="SM00862">
    <property type="entry name" value="Trans_reg_C"/>
    <property type="match status" value="1"/>
</dbReference>
<dbReference type="SUPFAM" id="SSF48452">
    <property type="entry name" value="TPR-like"/>
    <property type="match status" value="1"/>
</dbReference>
<evidence type="ECO:0000256" key="5">
    <source>
        <dbReference type="PROSITE-ProRule" id="PRU01091"/>
    </source>
</evidence>
<dbReference type="Pfam" id="PF03704">
    <property type="entry name" value="BTAD"/>
    <property type="match status" value="1"/>
</dbReference>
<keyword evidence="4" id="KW-0804">Transcription</keyword>
<organism evidence="7 8">
    <name type="scientific">Actinoplanes aureus</name>
    <dbReference type="NCBI Taxonomy" id="2792083"/>
    <lineage>
        <taxon>Bacteria</taxon>
        <taxon>Bacillati</taxon>
        <taxon>Actinomycetota</taxon>
        <taxon>Actinomycetes</taxon>
        <taxon>Micromonosporales</taxon>
        <taxon>Micromonosporaceae</taxon>
        <taxon>Actinoplanes</taxon>
    </lineage>
</organism>
<dbReference type="InterPro" id="IPR005158">
    <property type="entry name" value="BTAD"/>
</dbReference>
<name>A0A931CHQ2_9ACTN</name>
<dbReference type="Gene3D" id="1.25.40.10">
    <property type="entry name" value="Tetratricopeptide repeat domain"/>
    <property type="match status" value="1"/>
</dbReference>
<dbReference type="InterPro" id="IPR011990">
    <property type="entry name" value="TPR-like_helical_dom_sf"/>
</dbReference>
<dbReference type="SUPFAM" id="SSF46894">
    <property type="entry name" value="C-terminal effector domain of the bipartite response regulators"/>
    <property type="match status" value="1"/>
</dbReference>
<evidence type="ECO:0000313" key="7">
    <source>
        <dbReference type="EMBL" id="MBG0566666.1"/>
    </source>
</evidence>
<feature type="domain" description="OmpR/PhoB-type" evidence="6">
    <location>
        <begin position="1"/>
        <end position="98"/>
    </location>
</feature>
<keyword evidence="8" id="KW-1185">Reference proteome</keyword>
<dbReference type="Pfam" id="PF00486">
    <property type="entry name" value="Trans_reg_C"/>
    <property type="match status" value="1"/>
</dbReference>
<gene>
    <name evidence="7" type="ORF">I4J89_34990</name>
</gene>
<comment type="similarity">
    <text evidence="1">Belongs to the AfsR/DnrI/RedD regulatory family.</text>
</comment>
<dbReference type="GO" id="GO:0000160">
    <property type="term" value="P:phosphorelay signal transduction system"/>
    <property type="evidence" value="ECO:0007669"/>
    <property type="project" value="InterPro"/>
</dbReference>
<dbReference type="Proteomes" id="UP000598146">
    <property type="component" value="Unassembled WGS sequence"/>
</dbReference>
<feature type="DNA-binding region" description="OmpR/PhoB-type" evidence="5">
    <location>
        <begin position="1"/>
        <end position="98"/>
    </location>
</feature>
<reference evidence="7" key="1">
    <citation type="submission" date="2020-11" db="EMBL/GenBank/DDBJ databases">
        <title>Isolation and identification of active actinomycetes.</title>
        <authorList>
            <person name="Sun X."/>
        </authorList>
    </citation>
    <scope>NUCLEOTIDE SEQUENCE</scope>
    <source>
        <strain evidence="7">NEAU-A11</strain>
    </source>
</reference>
<dbReference type="InterPro" id="IPR001867">
    <property type="entry name" value="OmpR/PhoB-type_DNA-bd"/>
</dbReference>
<evidence type="ECO:0000256" key="1">
    <source>
        <dbReference type="ARBA" id="ARBA00005820"/>
    </source>
</evidence>
<dbReference type="PANTHER" id="PTHR35807:SF1">
    <property type="entry name" value="TRANSCRIPTIONAL REGULATOR REDD"/>
    <property type="match status" value="1"/>
</dbReference>
<evidence type="ECO:0000256" key="2">
    <source>
        <dbReference type="ARBA" id="ARBA00023015"/>
    </source>
</evidence>
<dbReference type="Gene3D" id="1.10.10.10">
    <property type="entry name" value="Winged helix-like DNA-binding domain superfamily/Winged helix DNA-binding domain"/>
    <property type="match status" value="1"/>
</dbReference>